<protein>
    <submittedName>
        <fullName evidence="1">Uncharacterized protein</fullName>
    </submittedName>
</protein>
<sequence>MAQTGFLLPDSKQVILDRSCVRILLCEKDPVTGQEVSNLLRRCSYQVTAVKTAQQVLEVLRVSGTEIDLILAEVELPSKNAFKMLKRIAREEHMKHIPIVMMSAQDEMTVVVKCLRLGAADFLVKPLRVNELLNLWTHMWRRRRMLGIAERNLINGTLNVNDTPLNLLVPDTSVSNSISTDLFSENGTDKNLNIAADATSTSNGNSCQFEASHGLDMARVLSFKETQVASVSSSWKECQLFSPRKVELKAGEFSAFLAYTRVTNQSCKKLQHFLPNGIKEIDQYVNAHRNQPVIEQNPSGAEGQHYNLKCPRDVLLGAEKKDRTKQGGLPFVEAGESFLCVQKKQKTCEGLTGHSRLNNDARDCPTAVEIDRLDSSRQSSTQMVSNAMEKVTSAHGQLVTEMGAENAHLAGVPFLPTFPSSHLMLPGFIPSLQHTPALVPSALPFYHAIPNDKINTTALGPPLHSFPPLHELPAPYYLPLPGQFVHHPIWPMPTSTPIPQSSTVLADRRKAALSKLRKKRKER</sequence>
<evidence type="ECO:0000313" key="1">
    <source>
        <dbReference type="EMBL" id="KAJ7546962.1"/>
    </source>
</evidence>
<accession>A0ACC2CZ64</accession>
<organism evidence="1 2">
    <name type="scientific">Diphasiastrum complanatum</name>
    <name type="common">Issler's clubmoss</name>
    <name type="synonym">Lycopodium complanatum</name>
    <dbReference type="NCBI Taxonomy" id="34168"/>
    <lineage>
        <taxon>Eukaryota</taxon>
        <taxon>Viridiplantae</taxon>
        <taxon>Streptophyta</taxon>
        <taxon>Embryophyta</taxon>
        <taxon>Tracheophyta</taxon>
        <taxon>Lycopodiopsida</taxon>
        <taxon>Lycopodiales</taxon>
        <taxon>Lycopodiaceae</taxon>
        <taxon>Lycopodioideae</taxon>
        <taxon>Diphasiastrum</taxon>
    </lineage>
</organism>
<reference evidence="2" key="1">
    <citation type="journal article" date="2024" name="Proc. Natl. Acad. Sci. U.S.A.">
        <title>Extraordinary preservation of gene collinearity over three hundred million years revealed in homosporous lycophytes.</title>
        <authorList>
            <person name="Li C."/>
            <person name="Wickell D."/>
            <person name="Kuo L.Y."/>
            <person name="Chen X."/>
            <person name="Nie B."/>
            <person name="Liao X."/>
            <person name="Peng D."/>
            <person name="Ji J."/>
            <person name="Jenkins J."/>
            <person name="Williams M."/>
            <person name="Shu S."/>
            <person name="Plott C."/>
            <person name="Barry K."/>
            <person name="Rajasekar S."/>
            <person name="Grimwood J."/>
            <person name="Han X."/>
            <person name="Sun S."/>
            <person name="Hou Z."/>
            <person name="He W."/>
            <person name="Dai G."/>
            <person name="Sun C."/>
            <person name="Schmutz J."/>
            <person name="Leebens-Mack J.H."/>
            <person name="Li F.W."/>
            <person name="Wang L."/>
        </authorList>
    </citation>
    <scope>NUCLEOTIDE SEQUENCE [LARGE SCALE GENOMIC DNA]</scope>
    <source>
        <strain evidence="2">cv. PW_Plant_1</strain>
    </source>
</reference>
<keyword evidence="2" id="KW-1185">Reference proteome</keyword>
<proteinExistence type="predicted"/>
<gene>
    <name evidence="1" type="ORF">O6H91_08G062600</name>
</gene>
<comment type="caution">
    <text evidence="1">The sequence shown here is derived from an EMBL/GenBank/DDBJ whole genome shotgun (WGS) entry which is preliminary data.</text>
</comment>
<evidence type="ECO:0000313" key="2">
    <source>
        <dbReference type="Proteomes" id="UP001162992"/>
    </source>
</evidence>
<dbReference type="EMBL" id="CM055099">
    <property type="protein sequence ID" value="KAJ7546962.1"/>
    <property type="molecule type" value="Genomic_DNA"/>
</dbReference>
<dbReference type="Proteomes" id="UP001162992">
    <property type="component" value="Chromosome 8"/>
</dbReference>
<name>A0ACC2CZ64_DIPCM</name>